<evidence type="ECO:0000313" key="2">
    <source>
        <dbReference type="Proteomes" id="UP001163046"/>
    </source>
</evidence>
<dbReference type="AlphaFoldDB" id="A0A9W9Z2X5"/>
<dbReference type="EMBL" id="MU826835">
    <property type="protein sequence ID" value="KAJ7372728.1"/>
    <property type="molecule type" value="Genomic_DNA"/>
</dbReference>
<organism evidence="1 2">
    <name type="scientific">Desmophyllum pertusum</name>
    <dbReference type="NCBI Taxonomy" id="174260"/>
    <lineage>
        <taxon>Eukaryota</taxon>
        <taxon>Metazoa</taxon>
        <taxon>Cnidaria</taxon>
        <taxon>Anthozoa</taxon>
        <taxon>Hexacorallia</taxon>
        <taxon>Scleractinia</taxon>
        <taxon>Caryophylliina</taxon>
        <taxon>Caryophylliidae</taxon>
        <taxon>Desmophyllum</taxon>
    </lineage>
</organism>
<protein>
    <submittedName>
        <fullName evidence="1">Uncharacterized protein</fullName>
    </submittedName>
</protein>
<sequence>MATSLYEVKDVGPWNETFQLYDKILKLKAEKEKKKRKATKLLELDNWFQNQLPQEINKRSSSEKFLTQEELIKLMEWKLTNSPLHHNINTHWKARSGTFKFSFTFIRTHWYSVGSSGLALPNWYRQTAVRL</sequence>
<dbReference type="PANTHER" id="PTHR21521">
    <property type="entry name" value="AMUN, ISOFORM A"/>
    <property type="match status" value="1"/>
</dbReference>
<name>A0A9W9Z2X5_9CNID</name>
<keyword evidence="2" id="KW-1185">Reference proteome</keyword>
<dbReference type="PANTHER" id="PTHR21521:SF0">
    <property type="entry name" value="AMUN, ISOFORM A"/>
    <property type="match status" value="1"/>
</dbReference>
<accession>A0A9W9Z2X5</accession>
<comment type="caution">
    <text evidence="1">The sequence shown here is derived from an EMBL/GenBank/DDBJ whole genome shotgun (WGS) entry which is preliminary data.</text>
</comment>
<proteinExistence type="predicted"/>
<gene>
    <name evidence="1" type="ORF">OS493_018002</name>
</gene>
<dbReference type="OrthoDB" id="8249012at2759"/>
<reference evidence="1" key="1">
    <citation type="submission" date="2023-01" db="EMBL/GenBank/DDBJ databases">
        <title>Genome assembly of the deep-sea coral Lophelia pertusa.</title>
        <authorList>
            <person name="Herrera S."/>
            <person name="Cordes E."/>
        </authorList>
    </citation>
    <scope>NUCLEOTIDE SEQUENCE</scope>
    <source>
        <strain evidence="1">USNM1676648</strain>
        <tissue evidence="1">Polyp</tissue>
    </source>
</reference>
<evidence type="ECO:0000313" key="1">
    <source>
        <dbReference type="EMBL" id="KAJ7372728.1"/>
    </source>
</evidence>
<dbReference type="Proteomes" id="UP001163046">
    <property type="component" value="Unassembled WGS sequence"/>
</dbReference>